<evidence type="ECO:0000256" key="6">
    <source>
        <dbReference type="RuleBase" id="RU361192"/>
    </source>
</evidence>
<dbReference type="GO" id="GO:0015926">
    <property type="term" value="F:glucosidase activity"/>
    <property type="evidence" value="ECO:0007669"/>
    <property type="project" value="InterPro"/>
</dbReference>
<dbReference type="AlphaFoldDB" id="A0A840BNM0"/>
<sequence length="352" mass="37675">MRKHVFRVARILGLSLSLALAACGGGGGGSGTPAPVVDTPSAKPIASFARGADVGWVSAEEAAGYRFRDAANNVTDAFALLQGSGINAVRLRVWVNPADGWNGLDDVLAKARRAAALGQRIMIDFHYSDTWADPGHQTKPAAWASHDYAALKNDVYTHTRDVLSALKAAGIAVEWVQVGNEINSGMLWPDGSYQHFDQLAGLINSGYTASHEVYPEALVVLHLANGYDDGLYRWFFDAVKTAGAKWDAIGMSHYPPTSGWLAYNQKIGATMADVVARYGKPVLVTEVGMDRTQAATARAMITDLIGRVAAQGSNGLGVFYWEPLAWPGWQGYTMGALDESGKLTEAMKAFVP</sequence>
<comment type="catalytic activity">
    <reaction evidence="1 6">
        <text>The enzyme specifically hydrolyzes (1-&gt;4)-beta-D-galactosidic linkages in type I arabinogalactans.</text>
        <dbReference type="EC" id="3.2.1.89"/>
    </reaction>
</comment>
<evidence type="ECO:0000256" key="5">
    <source>
        <dbReference type="ARBA" id="ARBA00023295"/>
    </source>
</evidence>
<keyword evidence="5 6" id="KW-0326">Glycosidase</keyword>
<dbReference type="PANTHER" id="PTHR34983:SF1">
    <property type="entry name" value="ARABINOGALACTAN ENDO-BETA-1,4-GALACTANASE A"/>
    <property type="match status" value="1"/>
</dbReference>
<evidence type="ECO:0000256" key="1">
    <source>
        <dbReference type="ARBA" id="ARBA00001695"/>
    </source>
</evidence>
<dbReference type="SUPFAM" id="SSF51445">
    <property type="entry name" value="(Trans)glycosidases"/>
    <property type="match status" value="1"/>
</dbReference>
<evidence type="ECO:0000256" key="4">
    <source>
        <dbReference type="ARBA" id="ARBA00022801"/>
    </source>
</evidence>
<dbReference type="InterPro" id="IPR017853">
    <property type="entry name" value="GH"/>
</dbReference>
<proteinExistence type="inferred from homology"/>
<gene>
    <name evidence="7" type="ORF">GGR36_002484</name>
</gene>
<comment type="similarity">
    <text evidence="2 6">Belongs to the glycosyl hydrolase 53 family.</text>
</comment>
<protein>
    <recommendedName>
        <fullName evidence="3 6">Arabinogalactan endo-beta-1,4-galactanase</fullName>
        <ecNumber evidence="3 6">3.2.1.89</ecNumber>
    </recommendedName>
</protein>
<keyword evidence="8" id="KW-1185">Reference proteome</keyword>
<dbReference type="Pfam" id="PF07745">
    <property type="entry name" value="Glyco_hydro_53"/>
    <property type="match status" value="1"/>
</dbReference>
<feature type="signal peptide" evidence="6">
    <location>
        <begin position="1"/>
        <end position="21"/>
    </location>
</feature>
<comment type="caution">
    <text evidence="7">The sequence shown here is derived from an EMBL/GenBank/DDBJ whole genome shotgun (WGS) entry which is preliminary data.</text>
</comment>
<dbReference type="EMBL" id="JACIET010000002">
    <property type="protein sequence ID" value="MBB4013138.1"/>
    <property type="molecule type" value="Genomic_DNA"/>
</dbReference>
<evidence type="ECO:0000256" key="2">
    <source>
        <dbReference type="ARBA" id="ARBA00010687"/>
    </source>
</evidence>
<dbReference type="PANTHER" id="PTHR34983">
    <property type="entry name" value="ARABINOGALACTAN ENDO-BETA-1,4-GALACTANASE A"/>
    <property type="match status" value="1"/>
</dbReference>
<evidence type="ECO:0000256" key="3">
    <source>
        <dbReference type="ARBA" id="ARBA00012556"/>
    </source>
</evidence>
<organism evidence="7 8">
    <name type="scientific">Niveibacterium umoris</name>
    <dbReference type="NCBI Taxonomy" id="1193620"/>
    <lineage>
        <taxon>Bacteria</taxon>
        <taxon>Pseudomonadati</taxon>
        <taxon>Pseudomonadota</taxon>
        <taxon>Betaproteobacteria</taxon>
        <taxon>Rhodocyclales</taxon>
        <taxon>Rhodocyclaceae</taxon>
        <taxon>Niveibacterium</taxon>
    </lineage>
</organism>
<dbReference type="Gene3D" id="3.20.20.80">
    <property type="entry name" value="Glycosidases"/>
    <property type="match status" value="1"/>
</dbReference>
<dbReference type="RefSeq" id="WP_183635049.1">
    <property type="nucleotide sequence ID" value="NZ_BAABLE010000005.1"/>
</dbReference>
<dbReference type="GO" id="GO:0031218">
    <property type="term" value="F:arabinogalactan endo-1,4-beta-galactosidase activity"/>
    <property type="evidence" value="ECO:0007669"/>
    <property type="project" value="UniProtKB-EC"/>
</dbReference>
<dbReference type="Proteomes" id="UP000561045">
    <property type="component" value="Unassembled WGS sequence"/>
</dbReference>
<evidence type="ECO:0000313" key="7">
    <source>
        <dbReference type="EMBL" id="MBB4013138.1"/>
    </source>
</evidence>
<dbReference type="PROSITE" id="PS51257">
    <property type="entry name" value="PROKAR_LIPOPROTEIN"/>
    <property type="match status" value="1"/>
</dbReference>
<reference evidence="7 8" key="1">
    <citation type="submission" date="2020-08" db="EMBL/GenBank/DDBJ databases">
        <title>Genomic Encyclopedia of Type Strains, Phase IV (KMG-IV): sequencing the most valuable type-strain genomes for metagenomic binning, comparative biology and taxonomic classification.</title>
        <authorList>
            <person name="Goeker M."/>
        </authorList>
    </citation>
    <scope>NUCLEOTIDE SEQUENCE [LARGE SCALE GENOMIC DNA]</scope>
    <source>
        <strain evidence="7 8">DSM 106739</strain>
    </source>
</reference>
<dbReference type="EC" id="3.2.1.89" evidence="3 6"/>
<dbReference type="GO" id="GO:0045490">
    <property type="term" value="P:pectin catabolic process"/>
    <property type="evidence" value="ECO:0007669"/>
    <property type="project" value="TreeGrafter"/>
</dbReference>
<evidence type="ECO:0000313" key="8">
    <source>
        <dbReference type="Proteomes" id="UP000561045"/>
    </source>
</evidence>
<dbReference type="InterPro" id="IPR011683">
    <property type="entry name" value="Glyco_hydro_53"/>
</dbReference>
<name>A0A840BNM0_9RHOO</name>
<feature type="chain" id="PRO_5033092918" description="Arabinogalactan endo-beta-1,4-galactanase" evidence="6">
    <location>
        <begin position="22"/>
        <end position="352"/>
    </location>
</feature>
<keyword evidence="6" id="KW-0732">Signal</keyword>
<accession>A0A840BNM0</accession>
<keyword evidence="4 6" id="KW-0378">Hydrolase</keyword>